<gene>
    <name evidence="1" type="ORF">CRM22_006679</name>
</gene>
<dbReference type="EMBL" id="SJOL01006996">
    <property type="protein sequence ID" value="TGZ63881.1"/>
    <property type="molecule type" value="Genomic_DNA"/>
</dbReference>
<evidence type="ECO:0000313" key="1">
    <source>
        <dbReference type="EMBL" id="TGZ63881.1"/>
    </source>
</evidence>
<proteinExistence type="predicted"/>
<dbReference type="AlphaFoldDB" id="A0A4S2LK04"/>
<organism evidence="1 2">
    <name type="scientific">Opisthorchis felineus</name>
    <dbReference type="NCBI Taxonomy" id="147828"/>
    <lineage>
        <taxon>Eukaryota</taxon>
        <taxon>Metazoa</taxon>
        <taxon>Spiralia</taxon>
        <taxon>Lophotrochozoa</taxon>
        <taxon>Platyhelminthes</taxon>
        <taxon>Trematoda</taxon>
        <taxon>Digenea</taxon>
        <taxon>Opisthorchiida</taxon>
        <taxon>Opisthorchiata</taxon>
        <taxon>Opisthorchiidae</taxon>
        <taxon>Opisthorchis</taxon>
    </lineage>
</organism>
<sequence>MPWVNTEFVLHFNRPLHRHRPSEVYRAVTFSEHGGRCYCTVLEFPNPHCEHCINWTSRSRGPFHRMPSVIGFAISCLHYSCLLRSTTGSPRVHMLPRSRGYQAPLDKLQAFLRSTS</sequence>
<evidence type="ECO:0000313" key="2">
    <source>
        <dbReference type="Proteomes" id="UP000308267"/>
    </source>
</evidence>
<reference evidence="1 2" key="1">
    <citation type="journal article" date="2019" name="BMC Genomics">
        <title>New insights from Opisthorchis felineus genome: update on genomics of the epidemiologically important liver flukes.</title>
        <authorList>
            <person name="Ershov N.I."/>
            <person name="Mordvinov V.A."/>
            <person name="Prokhortchouk E.B."/>
            <person name="Pakharukova M.Y."/>
            <person name="Gunbin K.V."/>
            <person name="Ustyantsev K."/>
            <person name="Genaev M.A."/>
            <person name="Blinov A.G."/>
            <person name="Mazur A."/>
            <person name="Boulygina E."/>
            <person name="Tsygankova S."/>
            <person name="Khrameeva E."/>
            <person name="Chekanov N."/>
            <person name="Fan G."/>
            <person name="Xiao A."/>
            <person name="Zhang H."/>
            <person name="Xu X."/>
            <person name="Yang H."/>
            <person name="Solovyev V."/>
            <person name="Lee S.M."/>
            <person name="Liu X."/>
            <person name="Afonnikov D.A."/>
            <person name="Skryabin K.G."/>
        </authorList>
    </citation>
    <scope>NUCLEOTIDE SEQUENCE [LARGE SCALE GENOMIC DNA]</scope>
    <source>
        <strain evidence="1">AK-0245</strain>
        <tissue evidence="1">Whole organism</tissue>
    </source>
</reference>
<dbReference type="Proteomes" id="UP000308267">
    <property type="component" value="Unassembled WGS sequence"/>
</dbReference>
<comment type="caution">
    <text evidence="1">The sequence shown here is derived from an EMBL/GenBank/DDBJ whole genome shotgun (WGS) entry which is preliminary data.</text>
</comment>
<name>A0A4S2LK04_OPIFE</name>
<protein>
    <submittedName>
        <fullName evidence="1">Uncharacterized protein</fullName>
    </submittedName>
</protein>
<accession>A0A4S2LK04</accession>
<keyword evidence="2" id="KW-1185">Reference proteome</keyword>